<reference evidence="3 4" key="1">
    <citation type="submission" date="2018-10" db="EMBL/GenBank/DDBJ databases">
        <title>The complete genome of Acinetobacter wuhouensis strain WCHAW010062.</title>
        <authorList>
            <person name="Hu Y."/>
            <person name="Long H."/>
            <person name="Feng Y."/>
            <person name="Zong Z."/>
        </authorList>
    </citation>
    <scope>NUCLEOTIDE SEQUENCE [LARGE SCALE GENOMIC DNA]</scope>
    <source>
        <strain evidence="3 4">WCHAW010062</strain>
    </source>
</reference>
<dbReference type="SMART" id="SM00278">
    <property type="entry name" value="HhH1"/>
    <property type="match status" value="2"/>
</dbReference>
<feature type="compositionally biased region" description="Low complexity" evidence="1">
    <location>
        <begin position="63"/>
        <end position="90"/>
    </location>
</feature>
<protein>
    <submittedName>
        <fullName evidence="3">ComEA family DNA-binding protein</fullName>
    </submittedName>
</protein>
<organism evidence="3 4">
    <name type="scientific">Acinetobacter wuhouensis</name>
    <dbReference type="NCBI Taxonomy" id="1879050"/>
    <lineage>
        <taxon>Bacteria</taxon>
        <taxon>Pseudomonadati</taxon>
        <taxon>Pseudomonadota</taxon>
        <taxon>Gammaproteobacteria</taxon>
        <taxon>Moraxellales</taxon>
        <taxon>Moraxellaceae</taxon>
        <taxon>Acinetobacter</taxon>
    </lineage>
</organism>
<sequence length="153" mass="17138">MKIQVLRNNHLEKLNIFAILWLLLLGMSSNVYAQQFDHAYLKWKAEQQAQDAKLKKQDDNYYLSKPSLSTSSSRSNQPSSSKQASQLSSGSKISLNSANLEQLQQLNGVGAKKAQAIIDYRNQNGKFNSIDDLQKVKGIGPKLLEKNKSQLSL</sequence>
<dbReference type="SUPFAM" id="SSF47781">
    <property type="entry name" value="RuvA domain 2-like"/>
    <property type="match status" value="1"/>
</dbReference>
<dbReference type="InterPro" id="IPR051675">
    <property type="entry name" value="Endo/Exo/Phosphatase_dom_1"/>
</dbReference>
<dbReference type="Pfam" id="PF12836">
    <property type="entry name" value="HHH_3"/>
    <property type="match status" value="1"/>
</dbReference>
<feature type="domain" description="Helix-hairpin-helix DNA-binding motif class 1" evidence="2">
    <location>
        <begin position="101"/>
        <end position="120"/>
    </location>
</feature>
<dbReference type="GO" id="GO:0003677">
    <property type="term" value="F:DNA binding"/>
    <property type="evidence" value="ECO:0007669"/>
    <property type="project" value="UniProtKB-KW"/>
</dbReference>
<dbReference type="GO" id="GO:0006281">
    <property type="term" value="P:DNA repair"/>
    <property type="evidence" value="ECO:0007669"/>
    <property type="project" value="InterPro"/>
</dbReference>
<feature type="domain" description="Helix-hairpin-helix DNA-binding motif class 1" evidence="2">
    <location>
        <begin position="131"/>
        <end position="150"/>
    </location>
</feature>
<evidence type="ECO:0000256" key="1">
    <source>
        <dbReference type="SAM" id="MobiDB-lite"/>
    </source>
</evidence>
<evidence type="ECO:0000259" key="2">
    <source>
        <dbReference type="SMART" id="SM00278"/>
    </source>
</evidence>
<gene>
    <name evidence="3" type="ORF">CDG68_18845</name>
</gene>
<dbReference type="Proteomes" id="UP000279962">
    <property type="component" value="Chromosome"/>
</dbReference>
<keyword evidence="3" id="KW-0238">DNA-binding</keyword>
<dbReference type="Gene3D" id="1.10.150.280">
    <property type="entry name" value="AF1531-like domain"/>
    <property type="match status" value="1"/>
</dbReference>
<dbReference type="RefSeq" id="WP_087553560.1">
    <property type="nucleotide sequence ID" value="NZ_CP033133.1"/>
</dbReference>
<dbReference type="InterPro" id="IPR004509">
    <property type="entry name" value="Competence_ComEA_HhH"/>
</dbReference>
<dbReference type="InterPro" id="IPR010994">
    <property type="entry name" value="RuvA_2-like"/>
</dbReference>
<dbReference type="InterPro" id="IPR003583">
    <property type="entry name" value="Hlx-hairpin-Hlx_DNA-bd_motif"/>
</dbReference>
<dbReference type="EMBL" id="CP033133">
    <property type="protein sequence ID" value="AYO55578.1"/>
    <property type="molecule type" value="Genomic_DNA"/>
</dbReference>
<evidence type="ECO:0000313" key="3">
    <source>
        <dbReference type="EMBL" id="AYO55578.1"/>
    </source>
</evidence>
<feature type="region of interest" description="Disordered" evidence="1">
    <location>
        <begin position="54"/>
        <end position="90"/>
    </location>
</feature>
<dbReference type="GO" id="GO:0015627">
    <property type="term" value="C:type II protein secretion system complex"/>
    <property type="evidence" value="ECO:0007669"/>
    <property type="project" value="TreeGrafter"/>
</dbReference>
<evidence type="ECO:0000313" key="4">
    <source>
        <dbReference type="Proteomes" id="UP000279962"/>
    </source>
</evidence>
<proteinExistence type="predicted"/>
<dbReference type="GO" id="GO:0015628">
    <property type="term" value="P:protein secretion by the type II secretion system"/>
    <property type="evidence" value="ECO:0007669"/>
    <property type="project" value="TreeGrafter"/>
</dbReference>
<dbReference type="AlphaFoldDB" id="A0A3G2T5P0"/>
<dbReference type="NCBIfam" id="TIGR00426">
    <property type="entry name" value="competence protein ComEA helix-hairpin-helix repeat region"/>
    <property type="match status" value="1"/>
</dbReference>
<accession>A0A3G2T5P0</accession>
<name>A0A3G2T5P0_9GAMM</name>
<dbReference type="PANTHER" id="PTHR21180">
    <property type="entry name" value="ENDONUCLEASE/EXONUCLEASE/PHOSPHATASE FAMILY DOMAIN-CONTAINING PROTEIN 1"/>
    <property type="match status" value="1"/>
</dbReference>
<dbReference type="PANTHER" id="PTHR21180:SF32">
    <property type="entry name" value="ENDONUCLEASE_EXONUCLEASE_PHOSPHATASE FAMILY DOMAIN-CONTAINING PROTEIN 1"/>
    <property type="match status" value="1"/>
</dbReference>